<reference evidence="2 3" key="1">
    <citation type="journal article" date="2016" name="Int. J. Syst. Evol. Microbiol.">
        <title>Polaribacter haliotis sp. nov., isolated from the gut of abalone Haliotis discus hannai.</title>
        <authorList>
            <person name="Kim Y.O."/>
            <person name="Park I.S."/>
            <person name="Park S."/>
            <person name="Nam B.H."/>
            <person name="Park J.M."/>
            <person name="Kim D.G."/>
            <person name="Yoon J.H."/>
        </authorList>
    </citation>
    <scope>NUCLEOTIDE SEQUENCE [LARGE SCALE GENOMIC DNA]</scope>
    <source>
        <strain evidence="2 3">KCTC 52418</strain>
    </source>
</reference>
<sequence>MIKKKIGFIIFIISIIIGILFLIKLPRTIGMIFSGLNSYTIGYITVSIIIFIASILLFKLGLKWMKTGKEEIEIINQISKKQ</sequence>
<organism evidence="2 3">
    <name type="scientific">Polaribacter haliotis</name>
    <dbReference type="NCBI Taxonomy" id="1888915"/>
    <lineage>
        <taxon>Bacteria</taxon>
        <taxon>Pseudomonadati</taxon>
        <taxon>Bacteroidota</taxon>
        <taxon>Flavobacteriia</taxon>
        <taxon>Flavobacteriales</taxon>
        <taxon>Flavobacteriaceae</taxon>
    </lineage>
</organism>
<dbReference type="RefSeq" id="WP_088353618.1">
    <property type="nucleotide sequence ID" value="NZ_CP061813.1"/>
</dbReference>
<keyword evidence="1" id="KW-1133">Transmembrane helix</keyword>
<feature type="transmembrane region" description="Helical" evidence="1">
    <location>
        <begin position="7"/>
        <end position="26"/>
    </location>
</feature>
<dbReference type="Proteomes" id="UP000516764">
    <property type="component" value="Chromosome"/>
</dbReference>
<keyword evidence="3" id="KW-1185">Reference proteome</keyword>
<accession>A0A7L8AGU0</accession>
<evidence type="ECO:0000313" key="3">
    <source>
        <dbReference type="Proteomes" id="UP000516764"/>
    </source>
</evidence>
<dbReference type="KEGG" id="phal:H9I45_01940"/>
<keyword evidence="1" id="KW-0472">Membrane</keyword>
<proteinExistence type="predicted"/>
<gene>
    <name evidence="2" type="ORF">H9I45_01940</name>
</gene>
<feature type="transmembrane region" description="Helical" evidence="1">
    <location>
        <begin position="38"/>
        <end position="58"/>
    </location>
</feature>
<evidence type="ECO:0000256" key="1">
    <source>
        <dbReference type="SAM" id="Phobius"/>
    </source>
</evidence>
<dbReference type="EMBL" id="CP061813">
    <property type="protein sequence ID" value="QOD61233.1"/>
    <property type="molecule type" value="Genomic_DNA"/>
</dbReference>
<protein>
    <submittedName>
        <fullName evidence="2">Uncharacterized protein</fullName>
    </submittedName>
</protein>
<dbReference type="AlphaFoldDB" id="A0A7L8AGU0"/>
<keyword evidence="1" id="KW-0812">Transmembrane</keyword>
<evidence type="ECO:0000313" key="2">
    <source>
        <dbReference type="EMBL" id="QOD61233.1"/>
    </source>
</evidence>
<name>A0A7L8AGU0_9FLAO</name>